<organism evidence="1 2">
    <name type="scientific">Senna tora</name>
    <dbReference type="NCBI Taxonomy" id="362788"/>
    <lineage>
        <taxon>Eukaryota</taxon>
        <taxon>Viridiplantae</taxon>
        <taxon>Streptophyta</taxon>
        <taxon>Embryophyta</taxon>
        <taxon>Tracheophyta</taxon>
        <taxon>Spermatophyta</taxon>
        <taxon>Magnoliopsida</taxon>
        <taxon>eudicotyledons</taxon>
        <taxon>Gunneridae</taxon>
        <taxon>Pentapetalae</taxon>
        <taxon>rosids</taxon>
        <taxon>fabids</taxon>
        <taxon>Fabales</taxon>
        <taxon>Fabaceae</taxon>
        <taxon>Caesalpinioideae</taxon>
        <taxon>Cassia clade</taxon>
        <taxon>Senna</taxon>
    </lineage>
</organism>
<evidence type="ECO:0000313" key="2">
    <source>
        <dbReference type="Proteomes" id="UP000634136"/>
    </source>
</evidence>
<protein>
    <submittedName>
        <fullName evidence="1">Uncharacterized protein</fullName>
    </submittedName>
</protein>
<gene>
    <name evidence="1" type="ORF">G2W53_033910</name>
</gene>
<name>A0A834SZH0_9FABA</name>
<proteinExistence type="predicted"/>
<dbReference type="Proteomes" id="UP000634136">
    <property type="component" value="Unassembled WGS sequence"/>
</dbReference>
<reference evidence="1" key="1">
    <citation type="submission" date="2020-09" db="EMBL/GenBank/DDBJ databases">
        <title>Genome-Enabled Discovery of Anthraquinone Biosynthesis in Senna tora.</title>
        <authorList>
            <person name="Kang S.-H."/>
            <person name="Pandey R.P."/>
            <person name="Lee C.-M."/>
            <person name="Sim J.-S."/>
            <person name="Jeong J.-T."/>
            <person name="Choi B.-S."/>
            <person name="Jung M."/>
            <person name="Ginzburg D."/>
            <person name="Zhao K."/>
            <person name="Won S.Y."/>
            <person name="Oh T.-J."/>
            <person name="Yu Y."/>
            <person name="Kim N.-H."/>
            <person name="Lee O.R."/>
            <person name="Lee T.-H."/>
            <person name="Bashyal P."/>
            <person name="Kim T.-S."/>
            <person name="Lee W.-H."/>
            <person name="Kawkins C."/>
            <person name="Kim C.-K."/>
            <person name="Kim J.S."/>
            <person name="Ahn B.O."/>
            <person name="Rhee S.Y."/>
            <person name="Sohng J.K."/>
        </authorList>
    </citation>
    <scope>NUCLEOTIDE SEQUENCE</scope>
    <source>
        <tissue evidence="1">Leaf</tissue>
    </source>
</reference>
<accession>A0A834SZH0</accession>
<keyword evidence="2" id="KW-1185">Reference proteome</keyword>
<evidence type="ECO:0000313" key="1">
    <source>
        <dbReference type="EMBL" id="KAF7812934.1"/>
    </source>
</evidence>
<dbReference type="EMBL" id="JAAIUW010000010">
    <property type="protein sequence ID" value="KAF7812934.1"/>
    <property type="molecule type" value="Genomic_DNA"/>
</dbReference>
<sequence length="32" mass="3573">MRHEEAAIAAHPTKLVSRNRVNGVIDPIFDNT</sequence>
<dbReference type="AlphaFoldDB" id="A0A834SZH0"/>
<comment type="caution">
    <text evidence="1">The sequence shown here is derived from an EMBL/GenBank/DDBJ whole genome shotgun (WGS) entry which is preliminary data.</text>
</comment>